<dbReference type="Proteomes" id="UP000503129">
    <property type="component" value="Chromosome"/>
</dbReference>
<proteinExistence type="predicted"/>
<dbReference type="KEGG" id="bsen:DP114_01615"/>
<feature type="transmembrane region" description="Helical" evidence="1">
    <location>
        <begin position="75"/>
        <end position="98"/>
    </location>
</feature>
<evidence type="ECO:0000313" key="4">
    <source>
        <dbReference type="Proteomes" id="UP000503129"/>
    </source>
</evidence>
<reference evidence="3 4" key="1">
    <citation type="submission" date="2018-06" db="EMBL/GenBank/DDBJ databases">
        <title>Comparative genomics of Brasilonema spp. strains.</title>
        <authorList>
            <person name="Alvarenga D.O."/>
            <person name="Fiore M.F."/>
            <person name="Varani A.M."/>
        </authorList>
    </citation>
    <scope>NUCLEOTIDE SEQUENCE [LARGE SCALE GENOMIC DNA]</scope>
    <source>
        <strain evidence="3 4">CENA114</strain>
    </source>
</reference>
<dbReference type="Pfam" id="PF09990">
    <property type="entry name" value="DUF2231"/>
    <property type="match status" value="1"/>
</dbReference>
<evidence type="ECO:0000259" key="2">
    <source>
        <dbReference type="Pfam" id="PF09990"/>
    </source>
</evidence>
<dbReference type="InterPro" id="IPR019251">
    <property type="entry name" value="DUF2231_TM"/>
</dbReference>
<accession>A0A856MCM2</accession>
<sequence length="206" mass="22829">MNPQLIDQLKQLGIELGANGLPYRFPLHPNFVHLTLGLFIIAIAFDIAGTLFPLERPILKFFSMPVSRSNFFDVAWYNAVAASVITFFTVTAGFFEILLADPPAEMKSAWGLGAGTTMLLHGVGGVLLLTMIVAMTIWRGYQRFRWRKNNVQQVQLSYLLAGVLMLGYMFVHGTLGAQLGAEFGVHNTAAYLIRQGENPNQVLQQP</sequence>
<evidence type="ECO:0000313" key="3">
    <source>
        <dbReference type="EMBL" id="QDL06777.1"/>
    </source>
</evidence>
<feature type="transmembrane region" description="Helical" evidence="1">
    <location>
        <begin position="31"/>
        <end position="54"/>
    </location>
</feature>
<gene>
    <name evidence="3" type="ORF">DP114_01615</name>
</gene>
<keyword evidence="4" id="KW-1185">Reference proteome</keyword>
<evidence type="ECO:0000256" key="1">
    <source>
        <dbReference type="SAM" id="Phobius"/>
    </source>
</evidence>
<protein>
    <recommendedName>
        <fullName evidence="2">DUF2231 domain-containing protein</fullName>
    </recommendedName>
</protein>
<keyword evidence="1" id="KW-0812">Transmembrane</keyword>
<dbReference type="AlphaFoldDB" id="A0A856MCM2"/>
<feature type="transmembrane region" description="Helical" evidence="1">
    <location>
        <begin position="118"/>
        <end position="138"/>
    </location>
</feature>
<feature type="transmembrane region" description="Helical" evidence="1">
    <location>
        <begin position="158"/>
        <end position="177"/>
    </location>
</feature>
<keyword evidence="1" id="KW-0472">Membrane</keyword>
<dbReference type="EMBL" id="CP030118">
    <property type="protein sequence ID" value="QDL06777.1"/>
    <property type="molecule type" value="Genomic_DNA"/>
</dbReference>
<name>A0A856MCM2_9CYAN</name>
<feature type="domain" description="DUF2231" evidence="2">
    <location>
        <begin position="25"/>
        <end position="188"/>
    </location>
</feature>
<organism evidence="3 4">
    <name type="scientific">Brasilonema sennae CENA114</name>
    <dbReference type="NCBI Taxonomy" id="415709"/>
    <lineage>
        <taxon>Bacteria</taxon>
        <taxon>Bacillati</taxon>
        <taxon>Cyanobacteriota</taxon>
        <taxon>Cyanophyceae</taxon>
        <taxon>Nostocales</taxon>
        <taxon>Scytonemataceae</taxon>
        <taxon>Brasilonema</taxon>
        <taxon>Bromeliae group (in: Brasilonema)</taxon>
    </lineage>
</organism>
<keyword evidence="1" id="KW-1133">Transmembrane helix</keyword>
<dbReference type="RefSeq" id="WP_171975279.1">
    <property type="nucleotide sequence ID" value="NZ_CAWOXK010000001.1"/>
</dbReference>